<evidence type="ECO:0000259" key="6">
    <source>
        <dbReference type="Pfam" id="PF23347"/>
    </source>
</evidence>
<keyword evidence="3" id="KW-0539">Nucleus</keyword>
<proteinExistence type="predicted"/>
<reference evidence="8 9" key="1">
    <citation type="submission" date="2016-06" db="EMBL/GenBank/DDBJ databases">
        <title>Evolution of pathogenesis and genome organization in the Tremellales.</title>
        <authorList>
            <person name="Cuomo C."/>
            <person name="Litvintseva A."/>
            <person name="Heitman J."/>
            <person name="Chen Y."/>
            <person name="Sun S."/>
            <person name="Springer D."/>
            <person name="Dromer F."/>
            <person name="Young S."/>
            <person name="Zeng Q."/>
            <person name="Chapman S."/>
            <person name="Gujja S."/>
            <person name="Saif S."/>
            <person name="Birren B."/>
        </authorList>
    </citation>
    <scope>NUCLEOTIDE SEQUENCE [LARGE SCALE GENOMIC DNA]</scope>
    <source>
        <strain evidence="8 9">ATCC 28783</strain>
    </source>
</reference>
<feature type="domain" description="Nucleoporin Nup120/160 beta-propeller" evidence="5">
    <location>
        <begin position="70"/>
        <end position="581"/>
    </location>
</feature>
<accession>A0A4Q1BU92</accession>
<dbReference type="Pfam" id="PF23347">
    <property type="entry name" value="TPR_Nup160_C"/>
    <property type="match status" value="1"/>
</dbReference>
<dbReference type="InterPro" id="IPR056536">
    <property type="entry name" value="TPR_NUP160_C"/>
</dbReference>
<name>A0A4Q1BU92_TREME</name>
<comment type="caution">
    <text evidence="8">The sequence shown here is derived from an EMBL/GenBank/DDBJ whole genome shotgun (WGS) entry which is preliminary data.</text>
</comment>
<dbReference type="VEuPathDB" id="FungiDB:TREMEDRAFT_59817"/>
<dbReference type="InParanoid" id="A0A4Q1BU92"/>
<dbReference type="InterPro" id="IPR056535">
    <property type="entry name" value="TPR_NUP160_M"/>
</dbReference>
<dbReference type="Pfam" id="PF23354">
    <property type="entry name" value="TPR_NUP160_120_M"/>
    <property type="match status" value="1"/>
</dbReference>
<keyword evidence="2" id="KW-0813">Transport</keyword>
<dbReference type="InterPro" id="IPR021717">
    <property type="entry name" value="Nucleoporin_Nup160"/>
</dbReference>
<dbReference type="PANTHER" id="PTHR21286:SF0">
    <property type="entry name" value="NUCLEAR PORE COMPLEX PROTEIN NUP160"/>
    <property type="match status" value="1"/>
</dbReference>
<evidence type="ECO:0000259" key="5">
    <source>
        <dbReference type="Pfam" id="PF11715"/>
    </source>
</evidence>
<dbReference type="STRING" id="5217.A0A4Q1BU92"/>
<feature type="region of interest" description="Disordered" evidence="4">
    <location>
        <begin position="19"/>
        <end position="47"/>
    </location>
</feature>
<comment type="subcellular location">
    <subcellularLocation>
        <location evidence="1">Nucleus</location>
    </subcellularLocation>
</comment>
<evidence type="ECO:0000256" key="2">
    <source>
        <dbReference type="ARBA" id="ARBA00022448"/>
    </source>
</evidence>
<dbReference type="GO" id="GO:0005643">
    <property type="term" value="C:nuclear pore"/>
    <property type="evidence" value="ECO:0007669"/>
    <property type="project" value="UniProtKB-ARBA"/>
</dbReference>
<evidence type="ECO:0000313" key="8">
    <source>
        <dbReference type="EMBL" id="RXK41625.1"/>
    </source>
</evidence>
<organism evidence="8 9">
    <name type="scientific">Tremella mesenterica</name>
    <name type="common">Jelly fungus</name>
    <dbReference type="NCBI Taxonomy" id="5217"/>
    <lineage>
        <taxon>Eukaryota</taxon>
        <taxon>Fungi</taxon>
        <taxon>Dikarya</taxon>
        <taxon>Basidiomycota</taxon>
        <taxon>Agaricomycotina</taxon>
        <taxon>Tremellomycetes</taxon>
        <taxon>Tremellales</taxon>
        <taxon>Tremellaceae</taxon>
        <taxon>Tremella</taxon>
    </lineage>
</organism>
<dbReference type="InterPro" id="IPR059141">
    <property type="entry name" value="Beta-prop_Nup120_160"/>
</dbReference>
<dbReference type="OrthoDB" id="67716at2759"/>
<dbReference type="Proteomes" id="UP000289152">
    <property type="component" value="Unassembled WGS sequence"/>
</dbReference>
<evidence type="ECO:0000313" key="9">
    <source>
        <dbReference type="Proteomes" id="UP000289152"/>
    </source>
</evidence>
<evidence type="ECO:0000256" key="3">
    <source>
        <dbReference type="ARBA" id="ARBA00023242"/>
    </source>
</evidence>
<evidence type="ECO:0008006" key="10">
    <source>
        <dbReference type="Google" id="ProtNLM"/>
    </source>
</evidence>
<evidence type="ECO:0000256" key="4">
    <source>
        <dbReference type="SAM" id="MobiDB-lite"/>
    </source>
</evidence>
<dbReference type="Pfam" id="PF11715">
    <property type="entry name" value="Beta-prop_Nup120_160"/>
    <property type="match status" value="1"/>
</dbReference>
<dbReference type="GO" id="GO:0017056">
    <property type="term" value="F:structural constituent of nuclear pore"/>
    <property type="evidence" value="ECO:0007669"/>
    <property type="project" value="TreeGrafter"/>
</dbReference>
<feature type="domain" description="NUP160 middle TPR" evidence="7">
    <location>
        <begin position="932"/>
        <end position="1162"/>
    </location>
</feature>
<sequence length="1453" mass="162310">MPVGYIPYTLAHAYLPPPPSPPSSIPELRVPTSRPYPSTSEAYSTPLHPEHATSAIRDPITGLLARSIVNGLVLELRNLDLYINQDHESSGAETIRIFFPEPLRPLTENCIIPQVHDGVLHVLVVSQADVIYRLSFGMGGSRVGKGSRVSFDLRNTDEWCEEYVVPDETVASCGGIGAWIAIDEDGVVLGCGDGGIIRCSRSRRWAKDEATWTAVHHRASSRLRLPSIFSRSAASEEQVISFARFDTSANTTLYAVSRDQKLRVWTTSGSLLKTIDLRTTLNSSQELILRSHQNAASTISTNTSETDLIPLIRVVQHPSKSSRYSHLVVVFVETPHNSSSGTFVVYRASGTDLNFAGDRPTSTHSAKAQLRSFEILPPSPLEGFAGWRLFVSWDLNGSLLAETILMDDLFQFTTYHEPPFTSPLESWQICHSHNNVDSFDPAYFDNILSLDPPNPQEPYENQDISQTFLSHLFYPGRFSILTLQTALEEYIYHLSDRHARPEILAAYPTLPQKYITIVGCTVEMELSPQTGAPIVDIYRRDVKLEWLGVWARVRDLDKHASWPLSTTMLHNQPVVLTREGVKALISEDVGSLVDRLGSSFEESHVIASMTDGSFKMTLPVLAYPEARRGILAVSLAGTSISQVLQQEQPDFETSPITALWEDLSTVLAAGFQEPPEILSGRMWDDYLDPCLTEEDRNTLRRILSDTSSPVRALNSTLDILSDFIIPGQSSSLDALSFSGLGNSLISSILQSTIIARYSLACKIILVSLFHLSESPDPSTEDDDAEELVHLLTRGLVAWHRYHILKFLVEQTSQEAIERAWSRKSKSKTTRDVLSEGFGGLKMQDEPLTKTDSDGYPTEGSLIHSLLADLLRVTPSDGGIRQGVMDFLNGTKVLEEGQVELEPGIGDYRLVYAICVDGHPALAKEMIEMWPKAASLIYVKANASVALGEIDEAVRFFEQAAIWTRDPSIKNHSPVYYGPQGLPTYYDSVSKIFEHQHAHVAVVHFGQLSLQNGVSLNSNPREIWTRVFLANLGLERYEDAYSTMLFAPGELGLRRDFLGQLISVMCENNEVGRLTALGFIGLQKEVEALLGFKARNSDPLRFPNYYKVLYSWHISRGDYRSAGEIMYLQGKRLGESPPGKLSAFEMSAMQARSYLAAMNALSLVDKKNAWISFQKQREGKRLNKRRKTTAYIPEEEFSPSHKPIDLITLPDIQAEYSLVLSQLRLSTQIKDLNQHGVSVSADEAVGLLVQRGLYDLAQNTASSMGVDMTDLFQSLATRCVELSRQRDPSFSPSSAFLRESPITSRLRGPPAALALRYLEVSLSRHNTMKTQYKYREVVADTLFDLNRDKNLGWKMPAWLVNWEMTRNPEGWISRALKWGWVEEALDWTGQLIRNVPPSELLQKGRGDVTILPWNLLDRVLAAAGEGDEGKDEEVQNKVKKLKEDIQRRKVGLTR</sequence>
<evidence type="ECO:0000256" key="1">
    <source>
        <dbReference type="ARBA" id="ARBA00004123"/>
    </source>
</evidence>
<protein>
    <recommendedName>
        <fullName evidence="10">Nuclear pore complex protein Nup160</fullName>
    </recommendedName>
</protein>
<evidence type="ECO:0000259" key="7">
    <source>
        <dbReference type="Pfam" id="PF23354"/>
    </source>
</evidence>
<dbReference type="EMBL" id="SDIL01000007">
    <property type="protein sequence ID" value="RXK41625.1"/>
    <property type="molecule type" value="Genomic_DNA"/>
</dbReference>
<dbReference type="PANTHER" id="PTHR21286">
    <property type="entry name" value="NUCLEAR PORE COMPLEX PROTEIN NUP160"/>
    <property type="match status" value="1"/>
</dbReference>
<feature type="domain" description="NUP160 C-terminal TPR" evidence="6">
    <location>
        <begin position="1208"/>
        <end position="1392"/>
    </location>
</feature>
<keyword evidence="9" id="KW-1185">Reference proteome</keyword>
<gene>
    <name evidence="8" type="ORF">M231_01124</name>
</gene>